<dbReference type="EMBL" id="JAEVLS010000001">
    <property type="protein sequence ID" value="MBM0104501.1"/>
    <property type="molecule type" value="Genomic_DNA"/>
</dbReference>
<keyword evidence="4" id="KW-1185">Reference proteome</keyword>
<comment type="caution">
    <text evidence="3">The sequence shown here is derived from an EMBL/GenBank/DDBJ whole genome shotgun (WGS) entry which is preliminary data.</text>
</comment>
<evidence type="ECO:0000256" key="1">
    <source>
        <dbReference type="SAM" id="MobiDB-lite"/>
    </source>
</evidence>
<evidence type="ECO:0000313" key="4">
    <source>
        <dbReference type="Proteomes" id="UP000661077"/>
    </source>
</evidence>
<proteinExistence type="predicted"/>
<feature type="compositionally biased region" description="Low complexity" evidence="1">
    <location>
        <begin position="110"/>
        <end position="145"/>
    </location>
</feature>
<sequence>MSSIVIRSAARSFRARLALGCIALAVLSACNHGGNEPTAALPGEPAEIAWARSALERNPRYEVLASDTRTRVFTVRDRTTGQVQTIHLNDLAAAPVAQLNAPTPAIAAAAPPAAPTASTQPADPAPLNYAPAQAPTAAEPATPTRAAEEPARVVDNSPAAAAERAQAAEAAYTIERTGGQLRVSGPGVSIVSSGKSSASQSRNVAGTQPSEPIICEGKRMLKLDDRKIYVEGDAIIARGGCELYITNSHVVATGTGLIVEDAIVHVANSHIEGLNGSFNATDRARMFVRTSTFEGVPRRAEFASVLDQGGNEWR</sequence>
<accession>A0ABS1WU49</accession>
<dbReference type="Proteomes" id="UP000661077">
    <property type="component" value="Unassembled WGS sequence"/>
</dbReference>
<feature type="signal peptide" evidence="2">
    <location>
        <begin position="1"/>
        <end position="33"/>
    </location>
</feature>
<evidence type="ECO:0000256" key="2">
    <source>
        <dbReference type="SAM" id="SignalP"/>
    </source>
</evidence>
<evidence type="ECO:0000313" key="3">
    <source>
        <dbReference type="EMBL" id="MBM0104501.1"/>
    </source>
</evidence>
<feature type="region of interest" description="Disordered" evidence="1">
    <location>
        <begin position="110"/>
        <end position="160"/>
    </location>
</feature>
<feature type="chain" id="PRO_5046384893" description="Organic solvent tolerance-like N-terminal domain-containing protein" evidence="2">
    <location>
        <begin position="34"/>
        <end position="314"/>
    </location>
</feature>
<name>A0ABS1WU49_9GAMM</name>
<dbReference type="RefSeq" id="WP_203166442.1">
    <property type="nucleotide sequence ID" value="NZ_JAEVLS010000001.1"/>
</dbReference>
<dbReference type="PROSITE" id="PS51257">
    <property type="entry name" value="PROKAR_LIPOPROTEIN"/>
    <property type="match status" value="1"/>
</dbReference>
<protein>
    <recommendedName>
        <fullName evidence="5">Organic solvent tolerance-like N-terminal domain-containing protein</fullName>
    </recommendedName>
</protein>
<gene>
    <name evidence="3" type="ORF">JM946_07070</name>
</gene>
<reference evidence="3 4" key="1">
    <citation type="journal article" date="2021" name="Int. J. Syst. Evol. Microbiol.">
        <title>Steroidobacter gossypii sp. nov., isolated from soil of cotton cropping field.</title>
        <authorList>
            <person name="Huang R."/>
            <person name="Yang S."/>
            <person name="Zhen C."/>
            <person name="Liu W."/>
        </authorList>
    </citation>
    <scope>NUCLEOTIDE SEQUENCE [LARGE SCALE GENOMIC DNA]</scope>
    <source>
        <strain evidence="3 4">S1-65</strain>
    </source>
</reference>
<evidence type="ECO:0008006" key="5">
    <source>
        <dbReference type="Google" id="ProtNLM"/>
    </source>
</evidence>
<keyword evidence="2" id="KW-0732">Signal</keyword>
<organism evidence="3 4">
    <name type="scientific">Steroidobacter gossypii</name>
    <dbReference type="NCBI Taxonomy" id="2805490"/>
    <lineage>
        <taxon>Bacteria</taxon>
        <taxon>Pseudomonadati</taxon>
        <taxon>Pseudomonadota</taxon>
        <taxon>Gammaproteobacteria</taxon>
        <taxon>Steroidobacterales</taxon>
        <taxon>Steroidobacteraceae</taxon>
        <taxon>Steroidobacter</taxon>
    </lineage>
</organism>